<accession>A0A7J9EXR5</accession>
<evidence type="ECO:0000256" key="1">
    <source>
        <dbReference type="SAM" id="Phobius"/>
    </source>
</evidence>
<dbReference type="EMBL" id="JABEZW010000010">
    <property type="protein sequence ID" value="MBA0777842.1"/>
    <property type="molecule type" value="Genomic_DNA"/>
</dbReference>
<evidence type="ECO:0000313" key="2">
    <source>
        <dbReference type="EMBL" id="MBA0777842.1"/>
    </source>
</evidence>
<sequence>MAFTAISILIVLNFSKLISGLLGLVFMLLISLHNKLHLVFALLALTTGSADLCSLVSAIGSLVRFSISGVFVHLIGPNGVFRLLTILAELVLSVRIVLFECHVPNIAYKEVSQKFLDAGKAMWMTLKWLDDSNGCHFLCWFQSFEALGIEDTFFVLLMSIDNNVLRLSSLWILFLVPGGDPSSSILPTKMLSSKDETETKAKESNNIELVSLVNSLDGR</sequence>
<comment type="caution">
    <text evidence="2">The sequence shown here is derived from an EMBL/GenBank/DDBJ whole genome shotgun (WGS) entry which is preliminary data.</text>
</comment>
<feature type="transmembrane region" description="Helical" evidence="1">
    <location>
        <begin position="6"/>
        <end position="29"/>
    </location>
</feature>
<keyword evidence="1" id="KW-0472">Membrane</keyword>
<dbReference type="Proteomes" id="UP000593568">
    <property type="component" value="Unassembled WGS sequence"/>
</dbReference>
<name>A0A7J9EXR5_9ROSI</name>
<reference evidence="2 3" key="1">
    <citation type="journal article" date="2019" name="Genome Biol. Evol.">
        <title>Insights into the evolution of the New World diploid cottons (Gossypium, subgenus Houzingenia) based on genome sequencing.</title>
        <authorList>
            <person name="Grover C.E."/>
            <person name="Arick M.A. 2nd"/>
            <person name="Thrash A."/>
            <person name="Conover J.L."/>
            <person name="Sanders W.S."/>
            <person name="Peterson D.G."/>
            <person name="Frelichowski J.E."/>
            <person name="Scheffler J.A."/>
            <person name="Scheffler B.E."/>
            <person name="Wendel J.F."/>
        </authorList>
    </citation>
    <scope>NUCLEOTIDE SEQUENCE [LARGE SCALE GENOMIC DNA]</scope>
    <source>
        <strain evidence="2">8</strain>
        <tissue evidence="2">Leaf</tissue>
    </source>
</reference>
<evidence type="ECO:0000313" key="3">
    <source>
        <dbReference type="Proteomes" id="UP000593568"/>
    </source>
</evidence>
<feature type="transmembrane region" description="Helical" evidence="1">
    <location>
        <begin position="79"/>
        <end position="99"/>
    </location>
</feature>
<feature type="transmembrane region" description="Helical" evidence="1">
    <location>
        <begin position="36"/>
        <end position="59"/>
    </location>
</feature>
<dbReference type="AlphaFoldDB" id="A0A7J9EXR5"/>
<protein>
    <submittedName>
        <fullName evidence="2">Uncharacterized protein</fullName>
    </submittedName>
</protein>
<gene>
    <name evidence="2" type="ORF">Gotri_005810</name>
</gene>
<proteinExistence type="predicted"/>
<keyword evidence="3" id="KW-1185">Reference proteome</keyword>
<organism evidence="2 3">
    <name type="scientific">Gossypium trilobum</name>
    <dbReference type="NCBI Taxonomy" id="34281"/>
    <lineage>
        <taxon>Eukaryota</taxon>
        <taxon>Viridiplantae</taxon>
        <taxon>Streptophyta</taxon>
        <taxon>Embryophyta</taxon>
        <taxon>Tracheophyta</taxon>
        <taxon>Spermatophyta</taxon>
        <taxon>Magnoliopsida</taxon>
        <taxon>eudicotyledons</taxon>
        <taxon>Gunneridae</taxon>
        <taxon>Pentapetalae</taxon>
        <taxon>rosids</taxon>
        <taxon>malvids</taxon>
        <taxon>Malvales</taxon>
        <taxon>Malvaceae</taxon>
        <taxon>Malvoideae</taxon>
        <taxon>Gossypium</taxon>
    </lineage>
</organism>
<keyword evidence="1" id="KW-0812">Transmembrane</keyword>
<keyword evidence="1" id="KW-1133">Transmembrane helix</keyword>